<evidence type="ECO:0000256" key="2">
    <source>
        <dbReference type="ARBA" id="ARBA00004496"/>
    </source>
</evidence>
<comment type="function">
    <text evidence="8">Required for the function of coenzyme Q in the respiratory chain. May serve as a chaperone or may be involved in the transport of Q6 from its site of synthesis to the catalytic sites of the respiratory complexes.</text>
</comment>
<evidence type="ECO:0000313" key="12">
    <source>
        <dbReference type="EMBL" id="KAG1312946.1"/>
    </source>
</evidence>
<dbReference type="PANTHER" id="PTHR11599">
    <property type="entry name" value="PROTEASOME SUBUNIT ALPHA/BETA"/>
    <property type="match status" value="1"/>
</dbReference>
<evidence type="ECO:0000256" key="8">
    <source>
        <dbReference type="ARBA" id="ARBA00024947"/>
    </source>
</evidence>
<dbReference type="GO" id="GO:0043161">
    <property type="term" value="P:proteasome-mediated ubiquitin-dependent protein catabolic process"/>
    <property type="evidence" value="ECO:0007669"/>
    <property type="project" value="InterPro"/>
</dbReference>
<dbReference type="Pfam" id="PF03364">
    <property type="entry name" value="Polyketide_cyc"/>
    <property type="match status" value="1"/>
</dbReference>
<dbReference type="PROSITE" id="PS51475">
    <property type="entry name" value="PROTEASOME_ALPHA_2"/>
    <property type="match status" value="1"/>
</dbReference>
<dbReference type="Proteomes" id="UP000716291">
    <property type="component" value="Unassembled WGS sequence"/>
</dbReference>
<evidence type="ECO:0000256" key="10">
    <source>
        <dbReference type="PROSITE-ProRule" id="PRU00808"/>
    </source>
</evidence>
<comment type="caution">
    <text evidence="12">The sequence shown here is derived from an EMBL/GenBank/DDBJ whole genome shotgun (WGS) entry which is preliminary data.</text>
</comment>
<reference evidence="12" key="1">
    <citation type="journal article" date="2020" name="Microb. Genom.">
        <title>Genetic diversity of clinical and environmental Mucorales isolates obtained from an investigation of mucormycosis cases among solid organ transplant recipients.</title>
        <authorList>
            <person name="Nguyen M.H."/>
            <person name="Kaul D."/>
            <person name="Muto C."/>
            <person name="Cheng S.J."/>
            <person name="Richter R.A."/>
            <person name="Bruno V.M."/>
            <person name="Liu G."/>
            <person name="Beyhan S."/>
            <person name="Sundermann A.J."/>
            <person name="Mounaud S."/>
            <person name="Pasculle A.W."/>
            <person name="Nierman W.C."/>
            <person name="Driscoll E."/>
            <person name="Cumbie R."/>
            <person name="Clancy C.J."/>
            <person name="Dupont C.L."/>
        </authorList>
    </citation>
    <scope>NUCLEOTIDE SEQUENCE</scope>
    <source>
        <strain evidence="12">GL11</strain>
    </source>
</reference>
<accession>A0A9P6XG07</accession>
<evidence type="ECO:0000256" key="1">
    <source>
        <dbReference type="ARBA" id="ARBA00004123"/>
    </source>
</evidence>
<keyword evidence="13" id="KW-1185">Reference proteome</keyword>
<dbReference type="InterPro" id="IPR044996">
    <property type="entry name" value="COQ10-like"/>
</dbReference>
<dbReference type="PROSITE" id="PS00388">
    <property type="entry name" value="PROTEASOME_ALPHA_1"/>
    <property type="match status" value="1"/>
</dbReference>
<dbReference type="Pfam" id="PF00227">
    <property type="entry name" value="Proteasome"/>
    <property type="match status" value="1"/>
</dbReference>
<dbReference type="NCBIfam" id="NF003075">
    <property type="entry name" value="PRK03996.1"/>
    <property type="match status" value="1"/>
</dbReference>
<keyword evidence="7" id="KW-0539">Nucleus</keyword>
<dbReference type="OrthoDB" id="431557at2759"/>
<dbReference type="InterPro" id="IPR033812">
    <property type="entry name" value="Proteasome_alpha_type_5"/>
</dbReference>
<dbReference type="GO" id="GO:0048039">
    <property type="term" value="F:ubiquinone binding"/>
    <property type="evidence" value="ECO:0007669"/>
    <property type="project" value="InterPro"/>
</dbReference>
<dbReference type="Gene3D" id="3.30.530.20">
    <property type="match status" value="1"/>
</dbReference>
<dbReference type="AlphaFoldDB" id="A0A9P6XG07"/>
<evidence type="ECO:0000256" key="3">
    <source>
        <dbReference type="ARBA" id="ARBA00006885"/>
    </source>
</evidence>
<dbReference type="FunFam" id="3.60.20.10:FF:000015">
    <property type="entry name" value="Proteasome subunit alpha type-5"/>
    <property type="match status" value="1"/>
</dbReference>
<dbReference type="InterPro" id="IPR050115">
    <property type="entry name" value="Proteasome_alpha"/>
</dbReference>
<gene>
    <name evidence="12" type="ORF">G6F64_002623</name>
</gene>
<comment type="subunit">
    <text evidence="9">The 26S proteasome consists of a 20S proteasome core and two 19S regulatory subunits. The 20S proteasome core is composed of 28 subunits that are arranged in four stacked rings, resulting in a barrel-shaped structure. The two end rings are each formed by seven alpha subunits, and the two central rings are each formed by seven beta subunits. The catalytic chamber with the active sites is on the inside of the barrel.</text>
</comment>
<dbReference type="GO" id="GO:0019773">
    <property type="term" value="C:proteasome core complex, alpha-subunit complex"/>
    <property type="evidence" value="ECO:0007669"/>
    <property type="project" value="UniProtKB-UniRule"/>
</dbReference>
<keyword evidence="5" id="KW-0963">Cytoplasm</keyword>
<organism evidence="12 13">
    <name type="scientific">Rhizopus oryzae</name>
    <name type="common">Mucormycosis agent</name>
    <name type="synonym">Rhizopus arrhizus var. delemar</name>
    <dbReference type="NCBI Taxonomy" id="64495"/>
    <lineage>
        <taxon>Eukaryota</taxon>
        <taxon>Fungi</taxon>
        <taxon>Fungi incertae sedis</taxon>
        <taxon>Mucoromycota</taxon>
        <taxon>Mucoromycotina</taxon>
        <taxon>Mucoromycetes</taxon>
        <taxon>Mucorales</taxon>
        <taxon>Mucorineae</taxon>
        <taxon>Rhizopodaceae</taxon>
        <taxon>Rhizopus</taxon>
    </lineage>
</organism>
<proteinExistence type="inferred from homology"/>
<dbReference type="GO" id="GO:0005634">
    <property type="term" value="C:nucleus"/>
    <property type="evidence" value="ECO:0007669"/>
    <property type="project" value="UniProtKB-SubCell"/>
</dbReference>
<comment type="similarity">
    <text evidence="10">Belongs to the peptidase T1A family.</text>
</comment>
<dbReference type="CDD" id="cd03753">
    <property type="entry name" value="proteasome_alpha_type_5"/>
    <property type="match status" value="1"/>
</dbReference>
<evidence type="ECO:0000256" key="5">
    <source>
        <dbReference type="ARBA" id="ARBA00022490"/>
    </source>
</evidence>
<dbReference type="Pfam" id="PF10584">
    <property type="entry name" value="Proteasome_A_N"/>
    <property type="match status" value="1"/>
</dbReference>
<dbReference type="SUPFAM" id="SSF55961">
    <property type="entry name" value="Bet v1-like"/>
    <property type="match status" value="1"/>
</dbReference>
<dbReference type="InterPro" id="IPR000426">
    <property type="entry name" value="Proteasome_asu_N"/>
</dbReference>
<evidence type="ECO:0000256" key="9">
    <source>
        <dbReference type="ARBA" id="ARBA00026071"/>
    </source>
</evidence>
<comment type="subcellular location">
    <subcellularLocation>
        <location evidence="2">Cytoplasm</location>
    </subcellularLocation>
    <subcellularLocation>
        <location evidence="1">Nucleus</location>
    </subcellularLocation>
</comment>
<dbReference type="SMART" id="SM00948">
    <property type="entry name" value="Proteasome_A_N"/>
    <property type="match status" value="1"/>
</dbReference>
<dbReference type="InterPro" id="IPR005031">
    <property type="entry name" value="COQ10_START"/>
</dbReference>
<dbReference type="InterPro" id="IPR023332">
    <property type="entry name" value="Proteasome_alpha-type"/>
</dbReference>
<evidence type="ECO:0000256" key="7">
    <source>
        <dbReference type="ARBA" id="ARBA00023242"/>
    </source>
</evidence>
<dbReference type="Gene3D" id="3.60.20.10">
    <property type="entry name" value="Glutamine Phosphoribosylpyrophosphate, subunit 1, domain 1"/>
    <property type="match status" value="1"/>
</dbReference>
<evidence type="ECO:0000313" key="13">
    <source>
        <dbReference type="Proteomes" id="UP000716291"/>
    </source>
</evidence>
<evidence type="ECO:0000256" key="4">
    <source>
        <dbReference type="ARBA" id="ARBA00011814"/>
    </source>
</evidence>
<keyword evidence="6 10" id="KW-0647">Proteasome</keyword>
<sequence>MTVIPAIRQQHRRFFSLPNILTTEKQYSERKLLNFSQNQLYNVVSNVDDYHQFVPFCTHSHVYTNTKIDENKYIMKAELGVGFKLFKEKYMSKVTCKRPNLVKAVAADSTLFNDMTTIWKFTPHVPSTKLNTPEAANHPACWVDFSISFDFASPIHAQASSVFFDQVSKMTLQAFVDRCQANLIMFLTRSEYDRGVNTFSPEGRLFQVEYAIEAIKLGTTAIGVQTSEGVVLAVEKRVSSTLLEPSSIEKIMEIDEHLGCAVSGMTADARTMIEHARVAAQNHRFTYEEKLKVESVTQSVCDLALRFGEGAEGEESIMSRPFGVALLIAGVDENGPQLFHADPSGTFMKYQAKAIGSGSEGAQTELQKEYHKSMTLKEAETLALSVLKSVMEEKLNKTNVQIAAITPESNFKIYSEEELQTVIERL</sequence>
<comment type="similarity">
    <text evidence="3">Belongs to the COQ10 family.</text>
</comment>
<dbReference type="InterPro" id="IPR029055">
    <property type="entry name" value="Ntn_hydrolases_N"/>
</dbReference>
<dbReference type="InterPro" id="IPR001353">
    <property type="entry name" value="Proteasome_sua/b"/>
</dbReference>
<dbReference type="GO" id="GO:0005737">
    <property type="term" value="C:cytoplasm"/>
    <property type="evidence" value="ECO:0007669"/>
    <property type="project" value="UniProtKB-SubCell"/>
</dbReference>
<name>A0A9P6XG07_RHIOR</name>
<dbReference type="InterPro" id="IPR023393">
    <property type="entry name" value="START-like_dom_sf"/>
</dbReference>
<evidence type="ECO:0000259" key="11">
    <source>
        <dbReference type="PROSITE" id="PS00388"/>
    </source>
</evidence>
<evidence type="ECO:0000256" key="6">
    <source>
        <dbReference type="ARBA" id="ARBA00022942"/>
    </source>
</evidence>
<comment type="subunit">
    <text evidence="4">Interacts with coenzyme Q.</text>
</comment>
<dbReference type="CDD" id="cd07813">
    <property type="entry name" value="COQ10p_like"/>
    <property type="match status" value="1"/>
</dbReference>
<dbReference type="GO" id="GO:0045333">
    <property type="term" value="P:cellular respiration"/>
    <property type="evidence" value="ECO:0007669"/>
    <property type="project" value="InterPro"/>
</dbReference>
<dbReference type="SUPFAM" id="SSF56235">
    <property type="entry name" value="N-terminal nucleophile aminohydrolases (Ntn hydrolases)"/>
    <property type="match status" value="1"/>
</dbReference>
<dbReference type="EMBL" id="JAANQT010000234">
    <property type="protein sequence ID" value="KAG1312946.1"/>
    <property type="molecule type" value="Genomic_DNA"/>
</dbReference>
<feature type="domain" description="Proteasome alpha-type subunits" evidence="11">
    <location>
        <begin position="192"/>
        <end position="214"/>
    </location>
</feature>
<protein>
    <recommendedName>
        <fullName evidence="11">Proteasome alpha-type subunits domain-containing protein</fullName>
    </recommendedName>
</protein>